<dbReference type="PANTHER" id="PTHR31901">
    <property type="entry name" value="GH3 DOMAIN-CONTAINING PROTEIN"/>
    <property type="match status" value="1"/>
</dbReference>
<dbReference type="AlphaFoldDB" id="A0AAD0NB91"/>
<accession>A0AAD0NB91</accession>
<sequence>MCSKRPGVCLAIRHNSKKPISNERTHVRAQDAWAAFGAAAEPFRRVWLTALDAPGDAQATYLSRLLAANRNTAFGIAHGFADIADPAQFRERVPVAPYAGVSRWIDRALQESTPILTAQPPRFFERTSGGSEQQKLIPYTPAFLEELQFALVVWLSDLHHAVPGVAAGRAYWSMSPPLQARGRAPNGIMIGSDSDLDYLADSPLVDLLPTLVVPSLSGDARTWRTETLRALIAAHDLAFVSVWSPTFLTSLLRPLFDNAEPQRRDTLTFLFDSLPPNRTAALRRALDDGHCGRLWPQLAAVSCWMDGPSKHYAAHARTLLPQAAWFPKGLFSTEAVVSLPFGDTAGCPLAVYSHFLEFLLDDGTTIGVEELKPGDTVEVVVTTGGGLYRYRLGDRVRVTGHAGRTPCVAFVGRADTQSDLVGEKLDEAYLAASLSELLQPGDEGCVIPCADADPPHYLLLLASDTPDVAALGDALEQALARAFHYRHARTVGQLGPLRAVRIRGGSAQLADLVQRAHERACIRAGDVKPRALVAKPAVANALRAFIEDACSC</sequence>
<evidence type="ECO:0000313" key="2">
    <source>
        <dbReference type="EMBL" id="AWG29213.1"/>
    </source>
</evidence>
<evidence type="ECO:0000259" key="1">
    <source>
        <dbReference type="Pfam" id="PF23571"/>
    </source>
</evidence>
<name>A0AAD0NB91_9BURK</name>
<dbReference type="EMBL" id="CP021067">
    <property type="protein sequence ID" value="AWG29213.1"/>
    <property type="molecule type" value="Genomic_DNA"/>
</dbReference>
<dbReference type="InterPro" id="IPR004993">
    <property type="entry name" value="GH3"/>
</dbReference>
<proteinExistence type="predicted"/>
<dbReference type="Proteomes" id="UP000244809">
    <property type="component" value="Chromosome 1"/>
</dbReference>
<reference evidence="2 3" key="1">
    <citation type="submission" date="2017-04" db="EMBL/GenBank/DDBJ databases">
        <title>Complete genome sequence of Burkholderia cenocepacia PC184 Midwest clone.</title>
        <authorList>
            <person name="Mulks M.H."/>
            <person name="Cooper V.S."/>
        </authorList>
    </citation>
    <scope>NUCLEOTIDE SEQUENCE [LARGE SCALE GENOMIC DNA]</scope>
    <source>
        <strain evidence="2 3">PC184 Mulks</strain>
    </source>
</reference>
<evidence type="ECO:0000313" key="3">
    <source>
        <dbReference type="Proteomes" id="UP000244809"/>
    </source>
</evidence>
<dbReference type="PANTHER" id="PTHR31901:SF9">
    <property type="entry name" value="GH3 DOMAIN-CONTAINING PROTEIN"/>
    <property type="match status" value="1"/>
</dbReference>
<dbReference type="GO" id="GO:0016881">
    <property type="term" value="F:acid-amino acid ligase activity"/>
    <property type="evidence" value="ECO:0007669"/>
    <property type="project" value="TreeGrafter"/>
</dbReference>
<dbReference type="Pfam" id="PF23571">
    <property type="entry name" value="GH3_M"/>
    <property type="match status" value="1"/>
</dbReference>
<dbReference type="GO" id="GO:0005737">
    <property type="term" value="C:cytoplasm"/>
    <property type="evidence" value="ECO:0007669"/>
    <property type="project" value="TreeGrafter"/>
</dbReference>
<dbReference type="InterPro" id="IPR055377">
    <property type="entry name" value="GH3_M"/>
</dbReference>
<feature type="domain" description="GH3 middle" evidence="1">
    <location>
        <begin position="350"/>
        <end position="413"/>
    </location>
</feature>
<organism evidence="2 3">
    <name type="scientific">Burkholderia cenocepacia</name>
    <dbReference type="NCBI Taxonomy" id="95486"/>
    <lineage>
        <taxon>Bacteria</taxon>
        <taxon>Pseudomonadati</taxon>
        <taxon>Pseudomonadota</taxon>
        <taxon>Betaproteobacteria</taxon>
        <taxon>Burkholderiales</taxon>
        <taxon>Burkholderiaceae</taxon>
        <taxon>Burkholderia</taxon>
        <taxon>Burkholderia cepacia complex</taxon>
    </lineage>
</organism>
<dbReference type="Pfam" id="PF03321">
    <property type="entry name" value="GH3"/>
    <property type="match status" value="1"/>
</dbReference>
<gene>
    <name evidence="2" type="ORF">B9Z07_10315</name>
</gene>
<protein>
    <submittedName>
        <fullName evidence="2">Auxin-responsive GH3-related protein</fullName>
    </submittedName>
</protein>